<evidence type="ECO:0000259" key="2">
    <source>
        <dbReference type="Pfam" id="PF00675"/>
    </source>
</evidence>
<dbReference type="InterPro" id="IPR011249">
    <property type="entry name" value="Metalloenz_LuxS/M16"/>
</dbReference>
<feature type="domain" description="Peptidase M16 N-terminal" evidence="2">
    <location>
        <begin position="18"/>
        <end position="157"/>
    </location>
</feature>
<dbReference type="EMBL" id="PFEK01000047">
    <property type="protein sequence ID" value="PJE67428.1"/>
    <property type="molecule type" value="Genomic_DNA"/>
</dbReference>
<dbReference type="Pfam" id="PF05193">
    <property type="entry name" value="Peptidase_M16_C"/>
    <property type="match status" value="1"/>
</dbReference>
<dbReference type="Proteomes" id="UP000231474">
    <property type="component" value="Unassembled WGS sequence"/>
</dbReference>
<accession>A0A2M8L3G6</accession>
<gene>
    <name evidence="4" type="ORF">COU95_02425</name>
</gene>
<reference evidence="5" key="1">
    <citation type="submission" date="2017-09" db="EMBL/GenBank/DDBJ databases">
        <title>Depth-based differentiation of microbial function through sediment-hosted aquifers and enrichment of novel symbionts in the deep terrestrial subsurface.</title>
        <authorList>
            <person name="Probst A.J."/>
            <person name="Ladd B."/>
            <person name="Jarett J.K."/>
            <person name="Geller-Mcgrath D.E."/>
            <person name="Sieber C.M.K."/>
            <person name="Emerson J.B."/>
            <person name="Anantharaman K."/>
            <person name="Thomas B.C."/>
            <person name="Malmstrom R."/>
            <person name="Stieglmeier M."/>
            <person name="Klingl A."/>
            <person name="Woyke T."/>
            <person name="Ryan C.M."/>
            <person name="Banfield J.F."/>
        </authorList>
    </citation>
    <scope>NUCLEOTIDE SEQUENCE [LARGE SCALE GENOMIC DNA]</scope>
</reference>
<comment type="similarity">
    <text evidence="1">Belongs to the peptidase M16 family.</text>
</comment>
<comment type="caution">
    <text evidence="4">The sequence shown here is derived from an EMBL/GenBank/DDBJ whole genome shotgun (WGS) entry which is preliminary data.</text>
</comment>
<dbReference type="PANTHER" id="PTHR11851:SF49">
    <property type="entry name" value="MITOCHONDRIAL-PROCESSING PEPTIDASE SUBUNIT ALPHA"/>
    <property type="match status" value="1"/>
</dbReference>
<sequence>MMSDFHLETLENGLCLITISMPHVESVTVMVGVGAGSRQEIKKVNGLFHFIEHMAFKGTKKRPSSLQIASEIDGVGGEFNAGTDKEVTLFYVKLAAKHSELAFDILSDMLTNSLFKKEEIEREKGVIIEELNLYEDTPMRRVQEIFIRILYGDNPMGWDIGGEKESIRKIKREDFLNYQEKLYYAKNMALVVAGKINEKEIRSLASQYFSGLRRIGQKTSKEIKLHQARPQIKLATKKTEQAHFCLGVPGFWYSHPDRFAIAVLAAILGGGMSSRLFIQVRERRGLAYYVACQPEFYVDSGFLLARAGVRLEKIDEAIKVTLDQFVDLEKKLVSQKELAKAKEFLKGGLILALEDSRQVAERYVVQALLEEKIRTPEEVMKLIDKVTAEDVRRVSKEIFQPKNLNLAIIGPYQEESRFQKLLKS</sequence>
<feature type="domain" description="Peptidase M16 C-terminal" evidence="3">
    <location>
        <begin position="169"/>
        <end position="343"/>
    </location>
</feature>
<dbReference type="InterPro" id="IPR007863">
    <property type="entry name" value="Peptidase_M16_C"/>
</dbReference>
<dbReference type="Pfam" id="PF00675">
    <property type="entry name" value="Peptidase_M16"/>
    <property type="match status" value="1"/>
</dbReference>
<dbReference type="InterPro" id="IPR050361">
    <property type="entry name" value="MPP/UQCRC_Complex"/>
</dbReference>
<organism evidence="4 5">
    <name type="scientific">Candidatus Shapirobacteria bacterium CG10_big_fil_rev_8_21_14_0_10_40_9</name>
    <dbReference type="NCBI Taxonomy" id="1974888"/>
    <lineage>
        <taxon>Bacteria</taxon>
        <taxon>Candidatus Shapironibacteriota</taxon>
    </lineage>
</organism>
<evidence type="ECO:0000256" key="1">
    <source>
        <dbReference type="ARBA" id="ARBA00007261"/>
    </source>
</evidence>
<evidence type="ECO:0000259" key="3">
    <source>
        <dbReference type="Pfam" id="PF05193"/>
    </source>
</evidence>
<dbReference type="GO" id="GO:0046872">
    <property type="term" value="F:metal ion binding"/>
    <property type="evidence" value="ECO:0007669"/>
    <property type="project" value="InterPro"/>
</dbReference>
<dbReference type="PANTHER" id="PTHR11851">
    <property type="entry name" value="METALLOPROTEASE"/>
    <property type="match status" value="1"/>
</dbReference>
<evidence type="ECO:0000313" key="5">
    <source>
        <dbReference type="Proteomes" id="UP000231474"/>
    </source>
</evidence>
<evidence type="ECO:0000313" key="4">
    <source>
        <dbReference type="EMBL" id="PJE67428.1"/>
    </source>
</evidence>
<protein>
    <recommendedName>
        <fullName evidence="6">Peptidase M16</fullName>
    </recommendedName>
</protein>
<evidence type="ECO:0008006" key="6">
    <source>
        <dbReference type="Google" id="ProtNLM"/>
    </source>
</evidence>
<name>A0A2M8L3G6_9BACT</name>
<dbReference type="Gene3D" id="3.30.830.10">
    <property type="entry name" value="Metalloenzyme, LuxS/M16 peptidase-like"/>
    <property type="match status" value="2"/>
</dbReference>
<dbReference type="SUPFAM" id="SSF63411">
    <property type="entry name" value="LuxS/MPP-like metallohydrolase"/>
    <property type="match status" value="2"/>
</dbReference>
<proteinExistence type="inferred from homology"/>
<dbReference type="InterPro" id="IPR011765">
    <property type="entry name" value="Pept_M16_N"/>
</dbReference>
<dbReference type="AlphaFoldDB" id="A0A2M8L3G6"/>